<protein>
    <recommendedName>
        <fullName evidence="2">Transposase IS204/IS1001/IS1096/IS1165 DDE domain-containing protein</fullName>
    </recommendedName>
</protein>
<keyword evidence="4" id="KW-1185">Reference proteome</keyword>
<reference evidence="3 4" key="2">
    <citation type="submission" date="2018-12" db="EMBL/GenBank/DDBJ databases">
        <title>Nakamurella antarcticus sp. nov., isolated from Antarctica South Shetland Islands soil.</title>
        <authorList>
            <person name="Peng F."/>
        </authorList>
    </citation>
    <scope>NUCLEOTIDE SEQUENCE [LARGE SCALE GENOMIC DNA]</scope>
    <source>
        <strain evidence="3 4">S14-144</strain>
    </source>
</reference>
<feature type="compositionally biased region" description="Low complexity" evidence="1">
    <location>
        <begin position="145"/>
        <end position="161"/>
    </location>
</feature>
<dbReference type="EMBL" id="CP034170">
    <property type="protein sequence ID" value="AZI59602.1"/>
    <property type="molecule type" value="Genomic_DNA"/>
</dbReference>
<evidence type="ECO:0000256" key="1">
    <source>
        <dbReference type="SAM" id="MobiDB-lite"/>
    </source>
</evidence>
<evidence type="ECO:0000313" key="3">
    <source>
        <dbReference type="EMBL" id="AZI59602.1"/>
    </source>
</evidence>
<feature type="region of interest" description="Disordered" evidence="1">
    <location>
        <begin position="1"/>
        <end position="24"/>
    </location>
</feature>
<proteinExistence type="predicted"/>
<dbReference type="Pfam" id="PF01610">
    <property type="entry name" value="DDE_Tnp_ISL3"/>
    <property type="match status" value="1"/>
</dbReference>
<dbReference type="InterPro" id="IPR002560">
    <property type="entry name" value="Transposase_DDE"/>
</dbReference>
<feature type="compositionally biased region" description="Polar residues" evidence="1">
    <location>
        <begin position="91"/>
        <end position="106"/>
    </location>
</feature>
<dbReference type="KEGG" id="nak:EH165_12455"/>
<organism evidence="3 4">
    <name type="scientific">Nakamurella antarctica</name>
    <dbReference type="NCBI Taxonomy" id="1902245"/>
    <lineage>
        <taxon>Bacteria</taxon>
        <taxon>Bacillati</taxon>
        <taxon>Actinomycetota</taxon>
        <taxon>Actinomycetes</taxon>
        <taxon>Nakamurellales</taxon>
        <taxon>Nakamurellaceae</taxon>
        <taxon>Nakamurella</taxon>
    </lineage>
</organism>
<accession>A0A3G8ZQL9</accession>
<gene>
    <name evidence="3" type="ORF">EH165_12455</name>
</gene>
<evidence type="ECO:0000313" key="4">
    <source>
        <dbReference type="Proteomes" id="UP000268084"/>
    </source>
</evidence>
<reference evidence="3 4" key="1">
    <citation type="submission" date="2018-11" db="EMBL/GenBank/DDBJ databases">
        <authorList>
            <person name="Da X."/>
        </authorList>
    </citation>
    <scope>NUCLEOTIDE SEQUENCE [LARGE SCALE GENOMIC DNA]</scope>
    <source>
        <strain evidence="3 4">S14-144</strain>
    </source>
</reference>
<sequence length="161" mass="17612">MSILRGPRPSPRQRRAPDYTFNWEEPDNGGLRYEIWRRLDEFYTFAARCATPEIHRLATTVDSRQEPMITAIETTLSNAKSEGENRKVNLSAASHSASETKTTNDAAYSGPAPAKSGGRHPVPTSSSTANPEEPDKATSAVRNGLSRSALISSRSLNCGDY</sequence>
<feature type="domain" description="Transposase IS204/IS1001/IS1096/IS1165 DDE" evidence="2">
    <location>
        <begin position="34"/>
        <end position="90"/>
    </location>
</feature>
<evidence type="ECO:0000259" key="2">
    <source>
        <dbReference type="Pfam" id="PF01610"/>
    </source>
</evidence>
<name>A0A3G8ZQL9_9ACTN</name>
<dbReference type="Proteomes" id="UP000268084">
    <property type="component" value="Chromosome"/>
</dbReference>
<dbReference type="AlphaFoldDB" id="A0A3G8ZQL9"/>
<feature type="region of interest" description="Disordered" evidence="1">
    <location>
        <begin position="59"/>
        <end position="161"/>
    </location>
</feature>